<feature type="chain" id="PRO_5044834003" description="Secreted protein" evidence="1">
    <location>
        <begin position="26"/>
        <end position="117"/>
    </location>
</feature>
<protein>
    <recommendedName>
        <fullName evidence="4">Secreted protein</fullName>
    </recommendedName>
</protein>
<name>A0ABD0VFG8_DENTH</name>
<comment type="caution">
    <text evidence="2">The sequence shown here is derived from an EMBL/GenBank/DDBJ whole genome shotgun (WGS) entry which is preliminary data.</text>
</comment>
<sequence length="117" mass="13468">MSSLRASTMFLVAFFQSVRMEIAHGQMKKKAPSRWIDGKAIDQGIAYFLGVNPTCNVPMANKEGGEWYETIAVRSVRTVQEYDNVRPYKLDKLSFIDRSSSHYKTYSPRRRSLQDNP</sequence>
<evidence type="ECO:0000256" key="1">
    <source>
        <dbReference type="SAM" id="SignalP"/>
    </source>
</evidence>
<reference evidence="2 3" key="1">
    <citation type="journal article" date="2024" name="Plant Biotechnol. J.">
        <title>Dendrobium thyrsiflorum genome and its molecular insights into genes involved in important horticultural traits.</title>
        <authorList>
            <person name="Chen B."/>
            <person name="Wang J.Y."/>
            <person name="Zheng P.J."/>
            <person name="Li K.L."/>
            <person name="Liang Y.M."/>
            <person name="Chen X.F."/>
            <person name="Zhang C."/>
            <person name="Zhao X."/>
            <person name="He X."/>
            <person name="Zhang G.Q."/>
            <person name="Liu Z.J."/>
            <person name="Xu Q."/>
        </authorList>
    </citation>
    <scope>NUCLEOTIDE SEQUENCE [LARGE SCALE GENOMIC DNA]</scope>
    <source>
        <strain evidence="2">GZMU011</strain>
    </source>
</reference>
<accession>A0ABD0VFG8</accession>
<dbReference type="Pfam" id="PF06376">
    <property type="entry name" value="AGP"/>
    <property type="match status" value="1"/>
</dbReference>
<keyword evidence="3" id="KW-1185">Reference proteome</keyword>
<proteinExistence type="predicted"/>
<organism evidence="2 3">
    <name type="scientific">Dendrobium thyrsiflorum</name>
    <name type="common">Pinecone-like raceme dendrobium</name>
    <name type="synonym">Orchid</name>
    <dbReference type="NCBI Taxonomy" id="117978"/>
    <lineage>
        <taxon>Eukaryota</taxon>
        <taxon>Viridiplantae</taxon>
        <taxon>Streptophyta</taxon>
        <taxon>Embryophyta</taxon>
        <taxon>Tracheophyta</taxon>
        <taxon>Spermatophyta</taxon>
        <taxon>Magnoliopsida</taxon>
        <taxon>Liliopsida</taxon>
        <taxon>Asparagales</taxon>
        <taxon>Orchidaceae</taxon>
        <taxon>Epidendroideae</taxon>
        <taxon>Malaxideae</taxon>
        <taxon>Dendrobiinae</taxon>
        <taxon>Dendrobium</taxon>
    </lineage>
</organism>
<dbReference type="InterPro" id="IPR009424">
    <property type="entry name" value="AGP16/20/22/41"/>
</dbReference>
<feature type="signal peptide" evidence="1">
    <location>
        <begin position="1"/>
        <end position="25"/>
    </location>
</feature>
<evidence type="ECO:0000313" key="3">
    <source>
        <dbReference type="Proteomes" id="UP001552299"/>
    </source>
</evidence>
<keyword evidence="1" id="KW-0732">Signal</keyword>
<gene>
    <name evidence="2" type="ORF">M5K25_004683</name>
</gene>
<evidence type="ECO:0000313" key="2">
    <source>
        <dbReference type="EMBL" id="KAL0923897.1"/>
    </source>
</evidence>
<dbReference type="AlphaFoldDB" id="A0ABD0VFG8"/>
<evidence type="ECO:0008006" key="4">
    <source>
        <dbReference type="Google" id="ProtNLM"/>
    </source>
</evidence>
<dbReference type="EMBL" id="JANQDX010000005">
    <property type="protein sequence ID" value="KAL0923897.1"/>
    <property type="molecule type" value="Genomic_DNA"/>
</dbReference>
<dbReference type="Proteomes" id="UP001552299">
    <property type="component" value="Unassembled WGS sequence"/>
</dbReference>